<evidence type="ECO:0000313" key="2">
    <source>
        <dbReference type="Proteomes" id="UP000009315"/>
    </source>
</evidence>
<name>K8DX54_9FIRM</name>
<dbReference type="OrthoDB" id="1715917at2"/>
<dbReference type="EMBL" id="CAOS01000003">
    <property type="protein sequence ID" value="CCO07137.1"/>
    <property type="molecule type" value="Genomic_DNA"/>
</dbReference>
<reference evidence="1 2" key="1">
    <citation type="journal article" date="2013" name="Genome Announc.">
        <title>Genome Sequence of the Sulfate-Reducing Bacterium Desulfotomaculum hydrothermale Lam5(T).</title>
        <authorList>
            <person name="Amin O."/>
            <person name="Fardeau M.L."/>
            <person name="Valette O."/>
            <person name="Hirschler-Rea A."/>
            <person name="Barbe V."/>
            <person name="Medigue C."/>
            <person name="Vacherie B."/>
            <person name="Ollivier B."/>
            <person name="Bertin P.N."/>
            <person name="Dolla A."/>
        </authorList>
    </citation>
    <scope>NUCLEOTIDE SEQUENCE [LARGE SCALE GENOMIC DNA]</scope>
    <source>
        <strain evidence="2">Lam5 / DSM 18033</strain>
    </source>
</reference>
<dbReference type="RefSeq" id="WP_008409891.1">
    <property type="nucleotide sequence ID" value="NZ_CAOS01000003.1"/>
</dbReference>
<sequence>MAVSRCQVAYDRLAYFRPVYLPDGDGTEIAYEQGNIGHDLRNVRSVRKAVCRYFALDYTALRKMFRRQGGVGLPPLSLAPGYTLAAVKTRTARCAGDPCYGFIHLQSIQEVREAAQEDKKTLIVLKNGLSIGSVSSLKTVKQALLLADHMTKNCQYIKQNEELVAQLFYRIIKLLEKENPAESRIF</sequence>
<organism evidence="1 2">
    <name type="scientific">Desulforamulus hydrothermalis Lam5 = DSM 18033</name>
    <dbReference type="NCBI Taxonomy" id="1121428"/>
    <lineage>
        <taxon>Bacteria</taxon>
        <taxon>Bacillati</taxon>
        <taxon>Bacillota</taxon>
        <taxon>Clostridia</taxon>
        <taxon>Eubacteriales</taxon>
        <taxon>Peptococcaceae</taxon>
        <taxon>Desulforamulus</taxon>
    </lineage>
</organism>
<protein>
    <submittedName>
        <fullName evidence="1">Uncharacterized protein</fullName>
    </submittedName>
</protein>
<keyword evidence="2" id="KW-1185">Reference proteome</keyword>
<proteinExistence type="predicted"/>
<dbReference type="AlphaFoldDB" id="K8DX54"/>
<comment type="caution">
    <text evidence="1">The sequence shown here is derived from an EMBL/GenBank/DDBJ whole genome shotgun (WGS) entry which is preliminary data.</text>
</comment>
<gene>
    <name evidence="1" type="ORF">DESHY_110081</name>
</gene>
<dbReference type="STRING" id="1121428.DESHY_110081"/>
<accession>K8DX54</accession>
<evidence type="ECO:0000313" key="1">
    <source>
        <dbReference type="EMBL" id="CCO07137.1"/>
    </source>
</evidence>
<dbReference type="Proteomes" id="UP000009315">
    <property type="component" value="Unassembled WGS sequence"/>
</dbReference>
<dbReference type="eggNOG" id="ENOG5033G6X">
    <property type="taxonomic scope" value="Bacteria"/>
</dbReference>